<gene>
    <name evidence="2" type="ORF">Pla100_21240</name>
</gene>
<evidence type="ECO:0000256" key="1">
    <source>
        <dbReference type="SAM" id="MobiDB-lite"/>
    </source>
</evidence>
<feature type="region of interest" description="Disordered" evidence="1">
    <location>
        <begin position="138"/>
        <end position="157"/>
    </location>
</feature>
<sequence length="157" mass="17212">MRGLSTLLICLVFNARYPSPPAPFPRSGGRAAFKCWFRQYLQNPSRVAGGVGNRAFSEISGGGQSARRLPQPSPPPRIRLNGSARPLPNFVREGFACKNLAKTAVKKLHDLSGERGAKISEMKTCAIVKCRNIKLSTVQPHPPTLPNIRHQTRDQNG</sequence>
<proteinExistence type="predicted"/>
<keyword evidence="3" id="KW-1185">Reference proteome</keyword>
<protein>
    <submittedName>
        <fullName evidence="2">Uncharacterized protein</fullName>
    </submittedName>
</protein>
<evidence type="ECO:0000313" key="3">
    <source>
        <dbReference type="Proteomes" id="UP000316213"/>
    </source>
</evidence>
<dbReference type="AlphaFoldDB" id="A0A5C6AI85"/>
<comment type="caution">
    <text evidence="2">The sequence shown here is derived from an EMBL/GenBank/DDBJ whole genome shotgun (WGS) entry which is preliminary data.</text>
</comment>
<accession>A0A5C6AI85</accession>
<organism evidence="2 3">
    <name type="scientific">Neorhodopirellula pilleata</name>
    <dbReference type="NCBI Taxonomy" id="2714738"/>
    <lineage>
        <taxon>Bacteria</taxon>
        <taxon>Pseudomonadati</taxon>
        <taxon>Planctomycetota</taxon>
        <taxon>Planctomycetia</taxon>
        <taxon>Pirellulales</taxon>
        <taxon>Pirellulaceae</taxon>
        <taxon>Neorhodopirellula</taxon>
    </lineage>
</organism>
<name>A0A5C6AI85_9BACT</name>
<reference evidence="2 3" key="1">
    <citation type="submission" date="2019-02" db="EMBL/GenBank/DDBJ databases">
        <title>Deep-cultivation of Planctomycetes and their phenomic and genomic characterization uncovers novel biology.</title>
        <authorList>
            <person name="Wiegand S."/>
            <person name="Jogler M."/>
            <person name="Boedeker C."/>
            <person name="Pinto D."/>
            <person name="Vollmers J."/>
            <person name="Rivas-Marin E."/>
            <person name="Kohn T."/>
            <person name="Peeters S.H."/>
            <person name="Heuer A."/>
            <person name="Rast P."/>
            <person name="Oberbeckmann S."/>
            <person name="Bunk B."/>
            <person name="Jeske O."/>
            <person name="Meyerdierks A."/>
            <person name="Storesund J.E."/>
            <person name="Kallscheuer N."/>
            <person name="Luecker S."/>
            <person name="Lage O.M."/>
            <person name="Pohl T."/>
            <person name="Merkel B.J."/>
            <person name="Hornburger P."/>
            <person name="Mueller R.-W."/>
            <person name="Bruemmer F."/>
            <person name="Labrenz M."/>
            <person name="Spormann A.M."/>
            <person name="Op Den Camp H."/>
            <person name="Overmann J."/>
            <person name="Amann R."/>
            <person name="Jetten M.S.M."/>
            <person name="Mascher T."/>
            <person name="Medema M.H."/>
            <person name="Devos D.P."/>
            <person name="Kaster A.-K."/>
            <person name="Ovreas L."/>
            <person name="Rohde M."/>
            <person name="Galperin M.Y."/>
            <person name="Jogler C."/>
        </authorList>
    </citation>
    <scope>NUCLEOTIDE SEQUENCE [LARGE SCALE GENOMIC DNA]</scope>
    <source>
        <strain evidence="2 3">Pla100</strain>
    </source>
</reference>
<dbReference type="EMBL" id="SJPM01000003">
    <property type="protein sequence ID" value="TWT98958.1"/>
    <property type="molecule type" value="Genomic_DNA"/>
</dbReference>
<dbReference type="Proteomes" id="UP000316213">
    <property type="component" value="Unassembled WGS sequence"/>
</dbReference>
<evidence type="ECO:0000313" key="2">
    <source>
        <dbReference type="EMBL" id="TWT98958.1"/>
    </source>
</evidence>